<dbReference type="CDD" id="cd01335">
    <property type="entry name" value="Radical_SAM"/>
    <property type="match status" value="1"/>
</dbReference>
<dbReference type="RefSeq" id="WP_148350267.1">
    <property type="nucleotide sequence ID" value="NZ_JBHSBF010000027.1"/>
</dbReference>
<evidence type="ECO:0000313" key="7">
    <source>
        <dbReference type="EMBL" id="TYC15117.1"/>
    </source>
</evidence>
<dbReference type="InterPro" id="IPR023885">
    <property type="entry name" value="4Fe4S-binding_SPASM_dom"/>
</dbReference>
<dbReference type="Pfam" id="PF13186">
    <property type="entry name" value="SPASM"/>
    <property type="match status" value="1"/>
</dbReference>
<gene>
    <name evidence="7" type="ORF">FXF65_13485</name>
</gene>
<dbReference type="SFLD" id="SFLDG01386">
    <property type="entry name" value="main_SPASM_domain-containing"/>
    <property type="match status" value="1"/>
</dbReference>
<evidence type="ECO:0000256" key="1">
    <source>
        <dbReference type="ARBA" id="ARBA00022691"/>
    </source>
</evidence>
<dbReference type="InterPro" id="IPR058240">
    <property type="entry name" value="rSAM_sf"/>
</dbReference>
<evidence type="ECO:0000313" key="8">
    <source>
        <dbReference type="Proteomes" id="UP000322634"/>
    </source>
</evidence>
<dbReference type="InterPro" id="IPR013785">
    <property type="entry name" value="Aldolase_TIM"/>
</dbReference>
<dbReference type="Proteomes" id="UP000322634">
    <property type="component" value="Unassembled WGS sequence"/>
</dbReference>
<dbReference type="GO" id="GO:0046872">
    <property type="term" value="F:metal ion binding"/>
    <property type="evidence" value="ECO:0007669"/>
    <property type="project" value="UniProtKB-KW"/>
</dbReference>
<dbReference type="Gene3D" id="3.20.20.70">
    <property type="entry name" value="Aldolase class I"/>
    <property type="match status" value="1"/>
</dbReference>
<keyword evidence="2" id="KW-0479">Metal-binding</keyword>
<dbReference type="CDD" id="cd21109">
    <property type="entry name" value="SPASM"/>
    <property type="match status" value="1"/>
</dbReference>
<keyword evidence="3" id="KW-0408">Iron</keyword>
<dbReference type="AlphaFoldDB" id="A0A5D0UAJ9"/>
<dbReference type="EMBL" id="VSFF01000005">
    <property type="protein sequence ID" value="TYC15117.1"/>
    <property type="molecule type" value="Genomic_DNA"/>
</dbReference>
<dbReference type="OrthoDB" id="9782387at2"/>
<keyword evidence="8" id="KW-1185">Reference proteome</keyword>
<evidence type="ECO:0000256" key="3">
    <source>
        <dbReference type="ARBA" id="ARBA00023004"/>
    </source>
</evidence>
<keyword evidence="4" id="KW-0411">Iron-sulfur</keyword>
<proteinExistence type="predicted"/>
<reference evidence="7 8" key="1">
    <citation type="submission" date="2019-08" db="EMBL/GenBank/DDBJ databases">
        <title>Actinomadura sp. nov. CYP1-5 isolated from mountain soil.</title>
        <authorList>
            <person name="Songsumanus A."/>
            <person name="Kuncharoen N."/>
            <person name="Kudo T."/>
            <person name="Yuki M."/>
            <person name="Igarashi Y."/>
            <person name="Tanasupawat S."/>
        </authorList>
    </citation>
    <scope>NUCLEOTIDE SEQUENCE [LARGE SCALE GENOMIC DNA]</scope>
    <source>
        <strain evidence="7 8">GKU157</strain>
    </source>
</reference>
<dbReference type="SUPFAM" id="SSF102114">
    <property type="entry name" value="Radical SAM enzymes"/>
    <property type="match status" value="1"/>
</dbReference>
<evidence type="ECO:0000256" key="4">
    <source>
        <dbReference type="ARBA" id="ARBA00023014"/>
    </source>
</evidence>
<dbReference type="GO" id="GO:0051536">
    <property type="term" value="F:iron-sulfur cluster binding"/>
    <property type="evidence" value="ECO:0007669"/>
    <property type="project" value="UniProtKB-KW"/>
</dbReference>
<evidence type="ECO:0000256" key="5">
    <source>
        <dbReference type="SAM" id="MobiDB-lite"/>
    </source>
</evidence>
<sequence length="296" mass="31620">MTIAVPATPAPPVLDPVRFLELEITRQCALRCRHCYSNSGPAAGTGEMTTADWMSVIEQAAAHPTITTVQFIGGEPTDHPAFVELAEYALLHGLQVAVFTNLLHVDEPLWELFGRDGVKLSTSWYTADRAQHDQITGQPGSWDATWANIATARRLGLKVKVGMVEVLADQDLTGGAEMLTMLGITDITRDHARPVGRAARRASPPTGGDLCGRCGDGRAAIDTDGRLMPCVLGRGFDAGNVTQTPLAELLNGEAWHRVLGAIPRRTGAVHACNPDSDGNDCSPAETEACNPAYDDD</sequence>
<organism evidence="7 8">
    <name type="scientific">Actinomadura syzygii</name>
    <dbReference type="NCBI Taxonomy" id="1427538"/>
    <lineage>
        <taxon>Bacteria</taxon>
        <taxon>Bacillati</taxon>
        <taxon>Actinomycetota</taxon>
        <taxon>Actinomycetes</taxon>
        <taxon>Streptosporangiales</taxon>
        <taxon>Thermomonosporaceae</taxon>
        <taxon>Actinomadura</taxon>
    </lineage>
</organism>
<evidence type="ECO:0000256" key="2">
    <source>
        <dbReference type="ARBA" id="ARBA00022723"/>
    </source>
</evidence>
<dbReference type="SFLD" id="SFLDG01067">
    <property type="entry name" value="SPASM/twitch_domain_containing"/>
    <property type="match status" value="1"/>
</dbReference>
<name>A0A5D0UAJ9_9ACTN</name>
<protein>
    <submittedName>
        <fullName evidence="7">Radical SAM protein</fullName>
    </submittedName>
</protein>
<dbReference type="InterPro" id="IPR007197">
    <property type="entry name" value="rSAM"/>
</dbReference>
<dbReference type="SFLD" id="SFLDS00029">
    <property type="entry name" value="Radical_SAM"/>
    <property type="match status" value="1"/>
</dbReference>
<dbReference type="PANTHER" id="PTHR11228">
    <property type="entry name" value="RADICAL SAM DOMAIN PROTEIN"/>
    <property type="match status" value="1"/>
</dbReference>
<comment type="caution">
    <text evidence="7">The sequence shown here is derived from an EMBL/GenBank/DDBJ whole genome shotgun (WGS) entry which is preliminary data.</text>
</comment>
<dbReference type="InterPro" id="IPR050377">
    <property type="entry name" value="Radical_SAM_PqqE_MftC-like"/>
</dbReference>
<dbReference type="Pfam" id="PF04055">
    <property type="entry name" value="Radical_SAM"/>
    <property type="match status" value="1"/>
</dbReference>
<feature type="domain" description="Radical SAM core" evidence="6">
    <location>
        <begin position="14"/>
        <end position="213"/>
    </location>
</feature>
<dbReference type="GO" id="GO:0003824">
    <property type="term" value="F:catalytic activity"/>
    <property type="evidence" value="ECO:0007669"/>
    <property type="project" value="InterPro"/>
</dbReference>
<accession>A0A5D0UAJ9</accession>
<evidence type="ECO:0000259" key="6">
    <source>
        <dbReference type="PROSITE" id="PS51918"/>
    </source>
</evidence>
<dbReference type="PROSITE" id="PS51918">
    <property type="entry name" value="RADICAL_SAM"/>
    <property type="match status" value="1"/>
</dbReference>
<dbReference type="PANTHER" id="PTHR11228:SF7">
    <property type="entry name" value="PQQA PEPTIDE CYCLASE"/>
    <property type="match status" value="1"/>
</dbReference>
<feature type="region of interest" description="Disordered" evidence="5">
    <location>
        <begin position="274"/>
        <end position="296"/>
    </location>
</feature>
<keyword evidence="1" id="KW-0949">S-adenosyl-L-methionine</keyword>